<keyword evidence="3" id="KW-1185">Reference proteome</keyword>
<keyword evidence="1" id="KW-0812">Transmembrane</keyword>
<keyword evidence="1" id="KW-0472">Membrane</keyword>
<protein>
    <submittedName>
        <fullName evidence="2">Uncharacterized protein</fullName>
    </submittedName>
</protein>
<feature type="transmembrane region" description="Helical" evidence="1">
    <location>
        <begin position="319"/>
        <end position="340"/>
    </location>
</feature>
<accession>A0A1Y2CLX0</accession>
<organism evidence="2 3">
    <name type="scientific">Rhizoclosmatium globosum</name>
    <dbReference type="NCBI Taxonomy" id="329046"/>
    <lineage>
        <taxon>Eukaryota</taxon>
        <taxon>Fungi</taxon>
        <taxon>Fungi incertae sedis</taxon>
        <taxon>Chytridiomycota</taxon>
        <taxon>Chytridiomycota incertae sedis</taxon>
        <taxon>Chytridiomycetes</taxon>
        <taxon>Chytridiales</taxon>
        <taxon>Chytriomycetaceae</taxon>
        <taxon>Rhizoclosmatium</taxon>
    </lineage>
</organism>
<comment type="caution">
    <text evidence="2">The sequence shown here is derived from an EMBL/GenBank/DDBJ whole genome shotgun (WGS) entry which is preliminary data.</text>
</comment>
<gene>
    <name evidence="2" type="ORF">BCR33DRAFT_848097</name>
</gene>
<dbReference type="EMBL" id="MCGO01000012">
    <property type="protein sequence ID" value="ORY48021.1"/>
    <property type="molecule type" value="Genomic_DNA"/>
</dbReference>
<keyword evidence="1" id="KW-1133">Transmembrane helix</keyword>
<evidence type="ECO:0000256" key="1">
    <source>
        <dbReference type="SAM" id="Phobius"/>
    </source>
</evidence>
<evidence type="ECO:0000313" key="2">
    <source>
        <dbReference type="EMBL" id="ORY48021.1"/>
    </source>
</evidence>
<sequence length="362" mass="37669">MCISNAAQTGQCVVLTPTVGYTLLSQDFSVTAADSANGLFSFSVKAVSSDTNFIVSSVTVNGFPSISAQYKALNTFAFTGISATCSSKTYTITATLCQILTASTGSSIGTCRPNGVTKTSTFSFVSTPNQISTACSMTAGGSSISDLTAIISDVGSIGSNVLYATDIWTIAIQSATLGAAGCKIGVSTVIISDGSGGTITMAGSCFTSIVSKNGATTIQFPANLLPASVTSYSTPTSATIPGWTPSKQMCSNGIILASTQRTATYRFTLDLTFPSDGSNQLPPLKRKDEESISDSISVNVTVSLEKTKTNGSSTGLNNWYVIAASVFSVGSALLVLFGLWNRNKMEKRDVRDSDVEWKMSKE</sequence>
<dbReference type="OrthoDB" id="2182225at2759"/>
<proteinExistence type="predicted"/>
<dbReference type="Proteomes" id="UP000193642">
    <property type="component" value="Unassembled WGS sequence"/>
</dbReference>
<name>A0A1Y2CLX0_9FUNG</name>
<dbReference type="AlphaFoldDB" id="A0A1Y2CLX0"/>
<reference evidence="2 3" key="1">
    <citation type="submission" date="2016-07" db="EMBL/GenBank/DDBJ databases">
        <title>Pervasive Adenine N6-methylation of Active Genes in Fungi.</title>
        <authorList>
            <consortium name="DOE Joint Genome Institute"/>
            <person name="Mondo S.J."/>
            <person name="Dannebaum R.O."/>
            <person name="Kuo R.C."/>
            <person name="Labutti K."/>
            <person name="Haridas S."/>
            <person name="Kuo A."/>
            <person name="Salamov A."/>
            <person name="Ahrendt S.R."/>
            <person name="Lipzen A."/>
            <person name="Sullivan W."/>
            <person name="Andreopoulos W.B."/>
            <person name="Clum A."/>
            <person name="Lindquist E."/>
            <person name="Daum C."/>
            <person name="Ramamoorthy G.K."/>
            <person name="Gryganskyi A."/>
            <person name="Culley D."/>
            <person name="Magnuson J.K."/>
            <person name="James T.Y."/>
            <person name="O'Malley M.A."/>
            <person name="Stajich J.E."/>
            <person name="Spatafora J.W."/>
            <person name="Visel A."/>
            <person name="Grigoriev I.V."/>
        </authorList>
    </citation>
    <scope>NUCLEOTIDE SEQUENCE [LARGE SCALE GENOMIC DNA]</scope>
    <source>
        <strain evidence="2 3">JEL800</strain>
    </source>
</reference>
<evidence type="ECO:0000313" key="3">
    <source>
        <dbReference type="Proteomes" id="UP000193642"/>
    </source>
</evidence>